<protein>
    <recommendedName>
        <fullName evidence="2">N-acetylglucosaminylphosphatidylinositol deacetylase</fullName>
        <ecNumber evidence="2">3.5.1.89</ecNumber>
    </recommendedName>
</protein>
<evidence type="ECO:0000256" key="2">
    <source>
        <dbReference type="ARBA" id="ARBA00012176"/>
    </source>
</evidence>
<dbReference type="Gene3D" id="3.40.50.10320">
    <property type="entry name" value="LmbE-like"/>
    <property type="match status" value="1"/>
</dbReference>
<dbReference type="InterPro" id="IPR003737">
    <property type="entry name" value="GlcNAc_PI_deacetylase-related"/>
</dbReference>
<dbReference type="GO" id="GO:0005783">
    <property type="term" value="C:endoplasmic reticulum"/>
    <property type="evidence" value="ECO:0007669"/>
    <property type="project" value="TreeGrafter"/>
</dbReference>
<dbReference type="PANTHER" id="PTHR12993">
    <property type="entry name" value="N-ACETYLGLUCOSAMINYL-PHOSPHATIDYLINOSITOL DE-N-ACETYLASE-RELATED"/>
    <property type="match status" value="1"/>
</dbReference>
<proteinExistence type="inferred from homology"/>
<accession>A0A9P3L7J1</accession>
<dbReference type="Proteomes" id="UP000703269">
    <property type="component" value="Unassembled WGS sequence"/>
</dbReference>
<dbReference type="OrthoDB" id="440160at2759"/>
<comment type="similarity">
    <text evidence="1">Belongs to the PIGL family.</text>
</comment>
<name>A0A9P3L7J1_9APHY</name>
<keyword evidence="5" id="KW-1185">Reference proteome</keyword>
<dbReference type="InterPro" id="IPR024078">
    <property type="entry name" value="LmbE-like_dom_sf"/>
</dbReference>
<dbReference type="EMBL" id="BPQB01000002">
    <property type="protein sequence ID" value="GJE85121.1"/>
    <property type="molecule type" value="Genomic_DNA"/>
</dbReference>
<keyword evidence="3" id="KW-0732">Signal</keyword>
<dbReference type="PANTHER" id="PTHR12993:SF11">
    <property type="entry name" value="N-ACETYLGLUCOSAMINYL-PHOSPHATIDYLINOSITOL DE-N-ACETYLASE"/>
    <property type="match status" value="1"/>
</dbReference>
<dbReference type="Pfam" id="PF02585">
    <property type="entry name" value="PIG-L"/>
    <property type="match status" value="1"/>
</dbReference>
<evidence type="ECO:0000313" key="5">
    <source>
        <dbReference type="Proteomes" id="UP000703269"/>
    </source>
</evidence>
<feature type="signal peptide" evidence="3">
    <location>
        <begin position="1"/>
        <end position="20"/>
    </location>
</feature>
<evidence type="ECO:0000313" key="4">
    <source>
        <dbReference type="EMBL" id="GJE85121.1"/>
    </source>
</evidence>
<organism evidence="4 5">
    <name type="scientific">Phanerochaete sordida</name>
    <dbReference type="NCBI Taxonomy" id="48140"/>
    <lineage>
        <taxon>Eukaryota</taxon>
        <taxon>Fungi</taxon>
        <taxon>Dikarya</taxon>
        <taxon>Basidiomycota</taxon>
        <taxon>Agaricomycotina</taxon>
        <taxon>Agaricomycetes</taxon>
        <taxon>Polyporales</taxon>
        <taxon>Phanerochaetaceae</taxon>
        <taxon>Phanerochaete</taxon>
    </lineage>
</organism>
<feature type="chain" id="PRO_5040382039" description="N-acetylglucosaminylphosphatidylinositol deacetylase" evidence="3">
    <location>
        <begin position="21"/>
        <end position="286"/>
    </location>
</feature>
<dbReference type="AlphaFoldDB" id="A0A9P3L7J1"/>
<dbReference type="EC" id="3.5.1.89" evidence="2"/>
<dbReference type="GO" id="GO:0000225">
    <property type="term" value="F:N-acetylglucosaminylphosphatidylinositol deacetylase activity"/>
    <property type="evidence" value="ECO:0007669"/>
    <property type="project" value="UniProtKB-EC"/>
</dbReference>
<dbReference type="SUPFAM" id="SSF102588">
    <property type="entry name" value="LmbE-like"/>
    <property type="match status" value="1"/>
</dbReference>
<comment type="caution">
    <text evidence="4">The sequence shown here is derived from an EMBL/GenBank/DDBJ whole genome shotgun (WGS) entry which is preliminary data.</text>
</comment>
<evidence type="ECO:0000256" key="1">
    <source>
        <dbReference type="ARBA" id="ARBA00006066"/>
    </source>
</evidence>
<gene>
    <name evidence="4" type="ORF">PsYK624_011990</name>
</gene>
<evidence type="ECO:0000256" key="3">
    <source>
        <dbReference type="SAM" id="SignalP"/>
    </source>
</evidence>
<reference evidence="4 5" key="1">
    <citation type="submission" date="2021-08" db="EMBL/GenBank/DDBJ databases">
        <title>Draft Genome Sequence of Phanerochaete sordida strain YK-624.</title>
        <authorList>
            <person name="Mori T."/>
            <person name="Dohra H."/>
            <person name="Suzuki T."/>
            <person name="Kawagishi H."/>
            <person name="Hirai H."/>
        </authorList>
    </citation>
    <scope>NUCLEOTIDE SEQUENCE [LARGE SCALE GENOMIC DNA]</scope>
    <source>
        <strain evidence="4 5">YK-624</strain>
    </source>
</reference>
<sequence>MFALASILILLLSLLAKVAYYPTSADAEIILGKDETARVLLLTAHPDDECLFFAPTVSSLLAQPSAPDASGRAVELYSLCLSTGDADGLGEVRAGELARSLDILGIPEGRRWLIDHPELPDNITLSWDASVIAETIKPYVLANKITTILTFDRGGISSHPNHASLPAGVSRLIASLAPTADRATRAFSLITVPLLHKYIGPLAVAIAKFDIAFAALLRRYGAAPPGRVPVFVAGVADYRTALNAMMQHRSQLVWFRWLYVSFSRYMWVNEWTEVRPPPAGSGSSLA</sequence>